<accession>A0A0D6QDR7</accession>
<protein>
    <submittedName>
        <fullName evidence="1">Uncharacterized protein</fullName>
    </submittedName>
</protein>
<dbReference type="AlphaFoldDB" id="A0A0D6QDR7"/>
<reference evidence="1 2" key="1">
    <citation type="submission" date="2012-11" db="EMBL/GenBank/DDBJ databases">
        <title>Whole genome sequence of Gluconacetobacter xylinus NBRC 13693.</title>
        <authorList>
            <person name="Azuma Y."/>
            <person name="Higashiura N."/>
            <person name="Hirakawa H."/>
            <person name="Matsushita K."/>
        </authorList>
    </citation>
    <scope>NUCLEOTIDE SEQUENCE [LARGE SCALE GENOMIC DNA]</scope>
    <source>
        <strain evidence="1 2">NBRC 13693</strain>
    </source>
</reference>
<proteinExistence type="predicted"/>
<dbReference type="Proteomes" id="UP000032683">
    <property type="component" value="Unassembled WGS sequence"/>
</dbReference>
<evidence type="ECO:0000313" key="2">
    <source>
        <dbReference type="Proteomes" id="UP000032683"/>
    </source>
</evidence>
<sequence length="359" mass="38162">MDGYAGWAETDLPDWLATPRRDFDRLAAHLRPEVERLLAAQGVFAPFGAVMAPGRYLGVIGTVAAPNAQADSAIQLDRARDAVQDAALRTGARAAAVAANCTVLLPGGDGPVQAAVIMCAHRDGTAENIVYPYRVGEAGVTFAPAQVTEGTQDIFPPIRLRFHIRETCPPRPAGYAVTAFAFHGIDRATVCARMGLTDTGTPQDDARPAPASIASLPDGWTVVVCNDPAMARAHEARLAAYSAGATIATCTVDERRYESAASFYHDGTQIWTVSHHGQAAGPHDLTITGTPPAALHETIAAMDREETESGYPPGMLDFYFDIPVEVVSALTGFRYCQRAYTDVVFDVVQDIPGRQGAGP</sequence>
<dbReference type="RefSeq" id="WP_048857144.1">
    <property type="nucleotide sequence ID" value="NZ_BANJ01000080.1"/>
</dbReference>
<organism evidence="1 2">
    <name type="scientific">Komagataeibacter xylinus NBRC 13693</name>
    <dbReference type="NCBI Taxonomy" id="1234668"/>
    <lineage>
        <taxon>Bacteria</taxon>
        <taxon>Pseudomonadati</taxon>
        <taxon>Pseudomonadota</taxon>
        <taxon>Alphaproteobacteria</taxon>
        <taxon>Acetobacterales</taxon>
        <taxon>Acetobacteraceae</taxon>
        <taxon>Komagataeibacter</taxon>
    </lineage>
</organism>
<gene>
    <name evidence="1" type="ORF">Gxy13693_080_015</name>
</gene>
<name>A0A0D6QDR7_KOMXY</name>
<evidence type="ECO:0000313" key="1">
    <source>
        <dbReference type="EMBL" id="GAO00992.1"/>
    </source>
</evidence>
<comment type="caution">
    <text evidence="1">The sequence shown here is derived from an EMBL/GenBank/DDBJ whole genome shotgun (WGS) entry which is preliminary data.</text>
</comment>
<dbReference type="EMBL" id="BANJ01000080">
    <property type="protein sequence ID" value="GAO00992.1"/>
    <property type="molecule type" value="Genomic_DNA"/>
</dbReference>